<dbReference type="InterPro" id="IPR018673">
    <property type="entry name" value="DUF2141"/>
</dbReference>
<accession>A0A192A6D5</accession>
<dbReference type="AlphaFoldDB" id="A0A192A6D5"/>
<proteinExistence type="predicted"/>
<protein>
    <submittedName>
        <fullName evidence="1">Uncharacterized protein</fullName>
    </submittedName>
</protein>
<evidence type="ECO:0000313" key="1">
    <source>
        <dbReference type="EMBL" id="ANJ75903.1"/>
    </source>
</evidence>
<reference evidence="2" key="1">
    <citation type="submission" date="2016-06" db="EMBL/GenBank/DDBJ databases">
        <authorList>
            <person name="Xu Y."/>
            <person name="Nagy A."/>
            <person name="Yan X."/>
            <person name="Kim S.W."/>
            <person name="Haley B."/>
            <person name="Liu N.T."/>
            <person name="Nou X."/>
        </authorList>
    </citation>
    <scope>NUCLEOTIDE SEQUENCE [LARGE SCALE GENOMIC DNA]</scope>
    <source>
        <strain evidence="2">ATCC 49129</strain>
    </source>
</reference>
<dbReference type="EMBL" id="CP016023">
    <property type="protein sequence ID" value="ANJ75903.1"/>
    <property type="molecule type" value="Genomic_DNA"/>
</dbReference>
<name>A0A192A6D5_9RALS</name>
<dbReference type="STRING" id="190721.ACS15_5636"/>
<gene>
    <name evidence="1" type="ORF">A9Y76_25930</name>
</gene>
<evidence type="ECO:0000313" key="2">
    <source>
        <dbReference type="Proteomes" id="UP000078572"/>
    </source>
</evidence>
<dbReference type="Pfam" id="PF09912">
    <property type="entry name" value="DUF2141"/>
    <property type="match status" value="1"/>
</dbReference>
<dbReference type="RefSeq" id="WP_064808824.1">
    <property type="nucleotide sequence ID" value="NZ_CP016023.1"/>
</dbReference>
<sequence length="149" mass="15476">MTADFSVPMMSRAGAALLLMLAAAGASAATLTVVVEGAQGRQGAVRAAMFRDAAGWLKPDTAVRADIAVLDSVSGNSVTFVYPDLPAGRYALSVFHDVNNDGKLGTNPAGIPVEPYGFSRDAKGRFGAPSFDDAAIDVQADQRVTIHLH</sequence>
<dbReference type="GeneID" id="61529489"/>
<dbReference type="OrthoDB" id="9788332at2"/>
<keyword evidence="2" id="KW-1185">Reference proteome</keyword>
<organism evidence="1 2">
    <name type="scientific">Ralstonia insidiosa</name>
    <dbReference type="NCBI Taxonomy" id="190721"/>
    <lineage>
        <taxon>Bacteria</taxon>
        <taxon>Pseudomonadati</taxon>
        <taxon>Pseudomonadota</taxon>
        <taxon>Betaproteobacteria</taxon>
        <taxon>Burkholderiales</taxon>
        <taxon>Burkholderiaceae</taxon>
        <taxon>Ralstonia</taxon>
    </lineage>
</organism>
<dbReference type="Proteomes" id="UP000078572">
    <property type="component" value="Chromosome 2"/>
</dbReference>